<evidence type="ECO:0000313" key="3">
    <source>
        <dbReference type="EMBL" id="QDV47531.1"/>
    </source>
</evidence>
<name>A0A518I343_9BACT</name>
<dbReference type="AlphaFoldDB" id="A0A518I343"/>
<reference evidence="3 4" key="1">
    <citation type="submission" date="2019-03" db="EMBL/GenBank/DDBJ databases">
        <title>Deep-cultivation of Planctomycetes and their phenomic and genomic characterization uncovers novel biology.</title>
        <authorList>
            <person name="Wiegand S."/>
            <person name="Jogler M."/>
            <person name="Boedeker C."/>
            <person name="Pinto D."/>
            <person name="Vollmers J."/>
            <person name="Rivas-Marin E."/>
            <person name="Kohn T."/>
            <person name="Peeters S.H."/>
            <person name="Heuer A."/>
            <person name="Rast P."/>
            <person name="Oberbeckmann S."/>
            <person name="Bunk B."/>
            <person name="Jeske O."/>
            <person name="Meyerdierks A."/>
            <person name="Storesund J.E."/>
            <person name="Kallscheuer N."/>
            <person name="Luecker S."/>
            <person name="Lage O.M."/>
            <person name="Pohl T."/>
            <person name="Merkel B.J."/>
            <person name="Hornburger P."/>
            <person name="Mueller R.-W."/>
            <person name="Bruemmer F."/>
            <person name="Labrenz M."/>
            <person name="Spormann A.M."/>
            <person name="Op den Camp H."/>
            <person name="Overmann J."/>
            <person name="Amann R."/>
            <person name="Jetten M.S.M."/>
            <person name="Mascher T."/>
            <person name="Medema M.H."/>
            <person name="Devos D.P."/>
            <person name="Kaster A.-K."/>
            <person name="Ovreas L."/>
            <person name="Rohde M."/>
            <person name="Galperin M.Y."/>
            <person name="Jogler C."/>
        </authorList>
    </citation>
    <scope>NUCLEOTIDE SEQUENCE [LARGE SCALE GENOMIC DNA]</scope>
    <source>
        <strain evidence="3 4">Enr13</strain>
    </source>
</reference>
<gene>
    <name evidence="3" type="ORF">Enr13x_74410</name>
</gene>
<dbReference type="PROSITE" id="PS51257">
    <property type="entry name" value="PROKAR_LIPOPROTEIN"/>
    <property type="match status" value="1"/>
</dbReference>
<keyword evidence="2" id="KW-0732">Signal</keyword>
<keyword evidence="4" id="KW-1185">Reference proteome</keyword>
<accession>A0A518I343</accession>
<feature type="chain" id="PRO_5022214637" description="Lipoprotein" evidence="2">
    <location>
        <begin position="21"/>
        <end position="41"/>
    </location>
</feature>
<evidence type="ECO:0000256" key="1">
    <source>
        <dbReference type="SAM" id="MobiDB-lite"/>
    </source>
</evidence>
<feature type="region of interest" description="Disordered" evidence="1">
    <location>
        <begin position="22"/>
        <end position="41"/>
    </location>
</feature>
<dbReference type="KEGG" id="snep:Enr13x_74410"/>
<organism evidence="3 4">
    <name type="scientific">Stieleria neptunia</name>
    <dbReference type="NCBI Taxonomy" id="2527979"/>
    <lineage>
        <taxon>Bacteria</taxon>
        <taxon>Pseudomonadati</taxon>
        <taxon>Planctomycetota</taxon>
        <taxon>Planctomycetia</taxon>
        <taxon>Pirellulales</taxon>
        <taxon>Pirellulaceae</taxon>
        <taxon>Stieleria</taxon>
    </lineage>
</organism>
<sequence length="41" mass="4094" precursor="true">MKNVLFAAFLMVAFALTVSASGCASSGSGYGGSDGHYGHSH</sequence>
<evidence type="ECO:0008006" key="5">
    <source>
        <dbReference type="Google" id="ProtNLM"/>
    </source>
</evidence>
<evidence type="ECO:0000256" key="2">
    <source>
        <dbReference type="SAM" id="SignalP"/>
    </source>
</evidence>
<evidence type="ECO:0000313" key="4">
    <source>
        <dbReference type="Proteomes" id="UP000319004"/>
    </source>
</evidence>
<proteinExistence type="predicted"/>
<feature type="signal peptide" evidence="2">
    <location>
        <begin position="1"/>
        <end position="20"/>
    </location>
</feature>
<protein>
    <recommendedName>
        <fullName evidence="5">Lipoprotein</fullName>
    </recommendedName>
</protein>
<dbReference type="Proteomes" id="UP000319004">
    <property type="component" value="Chromosome"/>
</dbReference>
<dbReference type="EMBL" id="CP037423">
    <property type="protein sequence ID" value="QDV47531.1"/>
    <property type="molecule type" value="Genomic_DNA"/>
</dbReference>